<evidence type="ECO:0000313" key="2">
    <source>
        <dbReference type="EMBL" id="GAV30286.1"/>
    </source>
</evidence>
<keyword evidence="3" id="KW-1185">Reference proteome</keyword>
<comment type="caution">
    <text evidence="2">The sequence shown here is derived from an EMBL/GenBank/DDBJ whole genome shotgun (WGS) entry which is preliminary data.</text>
</comment>
<name>A0A1Q2YL57_9ASCO</name>
<dbReference type="OrthoDB" id="10390067at2759"/>
<reference evidence="2 3" key="1">
    <citation type="submission" date="2016-08" db="EMBL/GenBank/DDBJ databases">
        <title>Whole genome shotgun sequence of Pichia membranifaciens KS47-1.</title>
        <authorList>
            <person name="Konishi M."/>
            <person name="Ishida M."/>
            <person name="Arakawa T."/>
            <person name="Kato Y."/>
            <person name="Horiuchi J."/>
        </authorList>
    </citation>
    <scope>NUCLEOTIDE SEQUENCE [LARGE SCALE GENOMIC DNA]</scope>
    <source>
        <strain evidence="2 3">KS47-1</strain>
    </source>
</reference>
<proteinExistence type="predicted"/>
<protein>
    <submittedName>
        <fullName evidence="2">Uncharacterized protein</fullName>
    </submittedName>
</protein>
<dbReference type="AlphaFoldDB" id="A0A1Q2YL57"/>
<feature type="compositionally biased region" description="Acidic residues" evidence="1">
    <location>
        <begin position="42"/>
        <end position="52"/>
    </location>
</feature>
<feature type="region of interest" description="Disordered" evidence="1">
    <location>
        <begin position="24"/>
        <end position="73"/>
    </location>
</feature>
<dbReference type="Proteomes" id="UP000186136">
    <property type="component" value="Unassembled WGS sequence"/>
</dbReference>
<evidence type="ECO:0000313" key="3">
    <source>
        <dbReference type="Proteomes" id="UP000186136"/>
    </source>
</evidence>
<accession>A0A1Q2YL57</accession>
<dbReference type="EMBL" id="BDGI01000169">
    <property type="protein sequence ID" value="GAV30286.1"/>
    <property type="molecule type" value="Genomic_DNA"/>
</dbReference>
<evidence type="ECO:0000256" key="1">
    <source>
        <dbReference type="SAM" id="MobiDB-lite"/>
    </source>
</evidence>
<organism evidence="2 3">
    <name type="scientific">Pichia membranifaciens</name>
    <dbReference type="NCBI Taxonomy" id="4926"/>
    <lineage>
        <taxon>Eukaryota</taxon>
        <taxon>Fungi</taxon>
        <taxon>Dikarya</taxon>
        <taxon>Ascomycota</taxon>
        <taxon>Saccharomycotina</taxon>
        <taxon>Pichiomycetes</taxon>
        <taxon>Pichiales</taxon>
        <taxon>Pichiaceae</taxon>
        <taxon>Pichia</taxon>
    </lineage>
</organism>
<feature type="compositionally biased region" description="Polar residues" evidence="1">
    <location>
        <begin position="58"/>
        <end position="67"/>
    </location>
</feature>
<gene>
    <name evidence="2" type="ORF">PMKS-003796</name>
</gene>
<sequence length="73" mass="7869">MTNSAVFNNGAGFVQKGTIAHINNAQHANSGANGEDHNQGNDGEDDDEDEAFELNWKPQVSSDSHTSGYYDKV</sequence>